<name>A0A554LM35_9BACT</name>
<accession>A0A554LM35</accession>
<dbReference type="AlphaFoldDB" id="A0A554LM35"/>
<reference evidence="1 2" key="1">
    <citation type="submission" date="2017-07" db="EMBL/GenBank/DDBJ databases">
        <title>Mechanisms for carbon and nitrogen cycling indicate functional differentiation within the Candidate Phyla Radiation.</title>
        <authorList>
            <person name="Danczak R.E."/>
            <person name="Johnston M.D."/>
            <person name="Kenah C."/>
            <person name="Slattery M."/>
            <person name="Wrighton K.C."/>
            <person name="Wilkins M.J."/>
        </authorList>
    </citation>
    <scope>NUCLEOTIDE SEQUENCE [LARGE SCALE GENOMIC DNA]</scope>
    <source>
        <strain evidence="1">Athens1014_28</strain>
    </source>
</reference>
<gene>
    <name evidence="1" type="ORF">Athens101428_478</name>
</gene>
<organism evidence="1 2">
    <name type="scientific">Candidatus Berkelbacteria bacterium Athens1014_28</name>
    <dbReference type="NCBI Taxonomy" id="2017145"/>
    <lineage>
        <taxon>Bacteria</taxon>
        <taxon>Candidatus Berkelbacteria</taxon>
    </lineage>
</organism>
<comment type="caution">
    <text evidence="1">The sequence shown here is derived from an EMBL/GenBank/DDBJ whole genome shotgun (WGS) entry which is preliminary data.</text>
</comment>
<dbReference type="EMBL" id="VMGN01000024">
    <property type="protein sequence ID" value="TSC93955.1"/>
    <property type="molecule type" value="Genomic_DNA"/>
</dbReference>
<evidence type="ECO:0000313" key="1">
    <source>
        <dbReference type="EMBL" id="TSC93955.1"/>
    </source>
</evidence>
<evidence type="ECO:0000313" key="2">
    <source>
        <dbReference type="Proteomes" id="UP000316495"/>
    </source>
</evidence>
<proteinExistence type="predicted"/>
<sequence>MIKKNTKMVFEDGNFIEELVGGVPLSEGEVVNVKKNEEVVKYTVVKKTVDFIFEGNDQTANIIYLLKKI</sequence>
<protein>
    <submittedName>
        <fullName evidence="1">Uncharacterized protein</fullName>
    </submittedName>
</protein>
<dbReference type="Proteomes" id="UP000316495">
    <property type="component" value="Unassembled WGS sequence"/>
</dbReference>